<protein>
    <recommendedName>
        <fullName evidence="2">FAD/NAD(P)-binding domain-containing protein</fullName>
    </recommendedName>
</protein>
<name>A0A1L7XKL5_9HELO</name>
<evidence type="ECO:0000259" key="2">
    <source>
        <dbReference type="Pfam" id="PF07992"/>
    </source>
</evidence>
<dbReference type="PANTHER" id="PTHR43735">
    <property type="entry name" value="APOPTOSIS-INDUCING FACTOR 1"/>
    <property type="match status" value="1"/>
</dbReference>
<dbReference type="Pfam" id="PF07992">
    <property type="entry name" value="Pyr_redox_2"/>
    <property type="match status" value="1"/>
</dbReference>
<feature type="domain" description="FAD/NAD(P)-binding" evidence="2">
    <location>
        <begin position="83"/>
        <end position="228"/>
    </location>
</feature>
<evidence type="ECO:0000313" key="4">
    <source>
        <dbReference type="Proteomes" id="UP000184330"/>
    </source>
</evidence>
<keyword evidence="4" id="KW-1185">Reference proteome</keyword>
<keyword evidence="1" id="KW-0812">Transmembrane</keyword>
<keyword evidence="1" id="KW-1133">Transmembrane helix</keyword>
<gene>
    <name evidence="3" type="ORF">PAC_15482</name>
</gene>
<sequence>MKKKLINNILLVLDFIYFIIYRIEFVFVRIPLKSYYFNSTKPLEYGARITIAHYLQHCVSLRSGNEIDYAYLVIATGSWGGKSNDVVVLGGGPAGVELAADAKEYYPHKNVTLIHSRKQLLQNFDAKLHHVAIKTLQELGVNVMLGERLSADAQGEADLSLHTRQTIPYKMCRSNSCNGECLKPHSILVDRVWSYQSQPTLQVTDPAFPNIYAAGDVAELGITPNSRAAMEQATVVADNVLYAIRGKRQAEYSYRLWQGGIELTLGITKEVLYLQDSDRVAFMHKKNKSLGLMSAGCWKILGTQPSVDQDEPNPV</sequence>
<dbReference type="GO" id="GO:0005737">
    <property type="term" value="C:cytoplasm"/>
    <property type="evidence" value="ECO:0007669"/>
    <property type="project" value="TreeGrafter"/>
</dbReference>
<dbReference type="OrthoDB" id="202203at2759"/>
<dbReference type="SUPFAM" id="SSF51905">
    <property type="entry name" value="FAD/NAD(P)-binding domain"/>
    <property type="match status" value="1"/>
</dbReference>
<dbReference type="InterPro" id="IPR036188">
    <property type="entry name" value="FAD/NAD-bd_sf"/>
</dbReference>
<dbReference type="InterPro" id="IPR023753">
    <property type="entry name" value="FAD/NAD-binding_dom"/>
</dbReference>
<dbReference type="STRING" id="576137.A0A1L7XKL5"/>
<dbReference type="GO" id="GO:0050660">
    <property type="term" value="F:flavin adenine dinucleotide binding"/>
    <property type="evidence" value="ECO:0007669"/>
    <property type="project" value="TreeGrafter"/>
</dbReference>
<keyword evidence="1" id="KW-0472">Membrane</keyword>
<dbReference type="GO" id="GO:0004174">
    <property type="term" value="F:electron-transferring-flavoprotein dehydrogenase activity"/>
    <property type="evidence" value="ECO:0007669"/>
    <property type="project" value="TreeGrafter"/>
</dbReference>
<dbReference type="Gene3D" id="3.50.50.100">
    <property type="match status" value="1"/>
</dbReference>
<feature type="transmembrane region" description="Helical" evidence="1">
    <location>
        <begin position="12"/>
        <end position="32"/>
    </location>
</feature>
<accession>A0A1L7XKL5</accession>
<dbReference type="EMBL" id="FJOG01000031">
    <property type="protein sequence ID" value="CZR65582.1"/>
    <property type="molecule type" value="Genomic_DNA"/>
</dbReference>
<evidence type="ECO:0000313" key="3">
    <source>
        <dbReference type="EMBL" id="CZR65582.1"/>
    </source>
</evidence>
<dbReference type="Proteomes" id="UP000184330">
    <property type="component" value="Unassembled WGS sequence"/>
</dbReference>
<dbReference type="PANTHER" id="PTHR43735:SF11">
    <property type="entry name" value="HYPOTHETICAL OXIDOREDUCTASE (EUROFUNG)"/>
    <property type="match status" value="1"/>
</dbReference>
<dbReference type="AlphaFoldDB" id="A0A1L7XKL5"/>
<evidence type="ECO:0000256" key="1">
    <source>
        <dbReference type="SAM" id="Phobius"/>
    </source>
</evidence>
<reference evidence="3 4" key="1">
    <citation type="submission" date="2016-03" db="EMBL/GenBank/DDBJ databases">
        <authorList>
            <person name="Ploux O."/>
        </authorList>
    </citation>
    <scope>NUCLEOTIDE SEQUENCE [LARGE SCALE GENOMIC DNA]</scope>
    <source>
        <strain evidence="3 4">UAMH 11012</strain>
    </source>
</reference>
<organism evidence="3 4">
    <name type="scientific">Phialocephala subalpina</name>
    <dbReference type="NCBI Taxonomy" id="576137"/>
    <lineage>
        <taxon>Eukaryota</taxon>
        <taxon>Fungi</taxon>
        <taxon>Dikarya</taxon>
        <taxon>Ascomycota</taxon>
        <taxon>Pezizomycotina</taxon>
        <taxon>Leotiomycetes</taxon>
        <taxon>Helotiales</taxon>
        <taxon>Mollisiaceae</taxon>
        <taxon>Phialocephala</taxon>
        <taxon>Phialocephala fortinii species complex</taxon>
    </lineage>
</organism>
<proteinExistence type="predicted"/>